<feature type="compositionally biased region" description="Basic and acidic residues" evidence="12">
    <location>
        <begin position="554"/>
        <end position="565"/>
    </location>
</feature>
<evidence type="ECO:0000256" key="7">
    <source>
        <dbReference type="ARBA" id="ARBA00023212"/>
    </source>
</evidence>
<feature type="compositionally biased region" description="Low complexity" evidence="12">
    <location>
        <begin position="491"/>
        <end position="505"/>
    </location>
</feature>
<accession>A0AAW1PWK8</accession>
<keyword evidence="11" id="KW-0175">Coiled coil</keyword>
<evidence type="ECO:0000256" key="3">
    <source>
        <dbReference type="ARBA" id="ARBA00022701"/>
    </source>
</evidence>
<evidence type="ECO:0000313" key="15">
    <source>
        <dbReference type="Proteomes" id="UP001489004"/>
    </source>
</evidence>
<dbReference type="GO" id="GO:0007019">
    <property type="term" value="P:microtubule depolymerization"/>
    <property type="evidence" value="ECO:0007669"/>
    <property type="project" value="TreeGrafter"/>
</dbReference>
<evidence type="ECO:0000256" key="6">
    <source>
        <dbReference type="ARBA" id="ARBA00023175"/>
    </source>
</evidence>
<feature type="compositionally biased region" description="Pro residues" evidence="12">
    <location>
        <begin position="506"/>
        <end position="531"/>
    </location>
</feature>
<dbReference type="FunFam" id="3.40.850.10:FF:000012">
    <property type="entry name" value="Kinesin-like protein"/>
    <property type="match status" value="1"/>
</dbReference>
<protein>
    <recommendedName>
        <fullName evidence="10">Kinesin-like protein</fullName>
    </recommendedName>
</protein>
<reference evidence="14 15" key="1">
    <citation type="journal article" date="2024" name="Nat. Commun.">
        <title>Phylogenomics reveals the evolutionary origins of lichenization in chlorophyte algae.</title>
        <authorList>
            <person name="Puginier C."/>
            <person name="Libourel C."/>
            <person name="Otte J."/>
            <person name="Skaloud P."/>
            <person name="Haon M."/>
            <person name="Grisel S."/>
            <person name="Petersen M."/>
            <person name="Berrin J.G."/>
            <person name="Delaux P.M."/>
            <person name="Dal Grande F."/>
            <person name="Keller J."/>
        </authorList>
    </citation>
    <scope>NUCLEOTIDE SEQUENCE [LARGE SCALE GENOMIC DNA]</scope>
    <source>
        <strain evidence="14 15">SAG 2043</strain>
    </source>
</reference>
<dbReference type="InterPro" id="IPR036961">
    <property type="entry name" value="Kinesin_motor_dom_sf"/>
</dbReference>
<keyword evidence="7" id="KW-0206">Cytoskeleton</keyword>
<feature type="coiled-coil region" evidence="11">
    <location>
        <begin position="656"/>
        <end position="683"/>
    </location>
</feature>
<evidence type="ECO:0000256" key="11">
    <source>
        <dbReference type="SAM" id="Coils"/>
    </source>
</evidence>
<dbReference type="EMBL" id="JALJOR010000008">
    <property type="protein sequence ID" value="KAK9812765.1"/>
    <property type="molecule type" value="Genomic_DNA"/>
</dbReference>
<gene>
    <name evidence="14" type="ORF">WJX72_003335</name>
</gene>
<dbReference type="PANTHER" id="PTHR47971">
    <property type="entry name" value="KINESIN-RELATED PROTEIN 6"/>
    <property type="match status" value="1"/>
</dbReference>
<dbReference type="PROSITE" id="PS50067">
    <property type="entry name" value="KINESIN_MOTOR_2"/>
    <property type="match status" value="1"/>
</dbReference>
<dbReference type="SMART" id="SM00129">
    <property type="entry name" value="KISc"/>
    <property type="match status" value="1"/>
</dbReference>
<name>A0AAW1PWK8_9CHLO</name>
<comment type="caution">
    <text evidence="14">The sequence shown here is derived from an EMBL/GenBank/DDBJ whole genome shotgun (WGS) entry which is preliminary data.</text>
</comment>
<dbReference type="InterPro" id="IPR001752">
    <property type="entry name" value="Kinesin_motor_dom"/>
</dbReference>
<dbReference type="PROSITE" id="PS00411">
    <property type="entry name" value="KINESIN_MOTOR_1"/>
    <property type="match status" value="1"/>
</dbReference>
<keyword evidence="5 9" id="KW-0067">ATP-binding</keyword>
<dbReference type="GO" id="GO:0003777">
    <property type="term" value="F:microtubule motor activity"/>
    <property type="evidence" value="ECO:0007669"/>
    <property type="project" value="InterPro"/>
</dbReference>
<dbReference type="GO" id="GO:0005874">
    <property type="term" value="C:microtubule"/>
    <property type="evidence" value="ECO:0007669"/>
    <property type="project" value="UniProtKB-KW"/>
</dbReference>
<feature type="binding site" evidence="9">
    <location>
        <begin position="202"/>
        <end position="209"/>
    </location>
    <ligand>
        <name>ATP</name>
        <dbReference type="ChEBI" id="CHEBI:30616"/>
    </ligand>
</feature>
<keyword evidence="6 9" id="KW-0505">Motor protein</keyword>
<dbReference type="GO" id="GO:0007018">
    <property type="term" value="P:microtubule-based movement"/>
    <property type="evidence" value="ECO:0007669"/>
    <property type="project" value="InterPro"/>
</dbReference>
<dbReference type="Pfam" id="PF00225">
    <property type="entry name" value="Kinesin"/>
    <property type="match status" value="1"/>
</dbReference>
<evidence type="ECO:0000256" key="10">
    <source>
        <dbReference type="RuleBase" id="RU000394"/>
    </source>
</evidence>
<evidence type="ECO:0000256" key="8">
    <source>
        <dbReference type="ARBA" id="ARBA00061030"/>
    </source>
</evidence>
<keyword evidence="15" id="KW-1185">Reference proteome</keyword>
<keyword evidence="3 10" id="KW-0493">Microtubule</keyword>
<dbReference type="GO" id="GO:1903338">
    <property type="term" value="P:regulation of cell wall organization or biogenesis"/>
    <property type="evidence" value="ECO:0007669"/>
    <property type="project" value="UniProtKB-ARBA"/>
</dbReference>
<keyword evidence="2" id="KW-0963">Cytoplasm</keyword>
<comment type="similarity">
    <text evidence="8">Belongs to the TRAFAC class myosin-kinesin ATPase superfamily. Kinesin family. KIN-13 subfamily.</text>
</comment>
<comment type="subcellular location">
    <subcellularLocation>
        <location evidence="1">Cytoplasm</location>
        <location evidence="1">Cytoskeleton</location>
    </subcellularLocation>
</comment>
<dbReference type="Proteomes" id="UP001489004">
    <property type="component" value="Unassembled WGS sequence"/>
</dbReference>
<dbReference type="Gene3D" id="3.40.850.10">
    <property type="entry name" value="Kinesin motor domain"/>
    <property type="match status" value="1"/>
</dbReference>
<evidence type="ECO:0000256" key="5">
    <source>
        <dbReference type="ARBA" id="ARBA00022840"/>
    </source>
</evidence>
<evidence type="ECO:0000256" key="4">
    <source>
        <dbReference type="ARBA" id="ARBA00022741"/>
    </source>
</evidence>
<evidence type="ECO:0000259" key="13">
    <source>
        <dbReference type="PROSITE" id="PS50067"/>
    </source>
</evidence>
<evidence type="ECO:0000256" key="9">
    <source>
        <dbReference type="PROSITE-ProRule" id="PRU00283"/>
    </source>
</evidence>
<proteinExistence type="inferred from homology"/>
<evidence type="ECO:0000256" key="2">
    <source>
        <dbReference type="ARBA" id="ARBA00022490"/>
    </source>
</evidence>
<dbReference type="GO" id="GO:0005524">
    <property type="term" value="F:ATP binding"/>
    <property type="evidence" value="ECO:0007669"/>
    <property type="project" value="UniProtKB-UniRule"/>
</dbReference>
<sequence>MPASPVAEWLREAGLEHHSPAFSGVTEDRFRGLLMQDYAKYGVVDLSEKQALFRLIKRISSETYGGALLNLEEQSSDLLAEGVLPGGGALQADPAGRSMAAAFVEHSDPPKIRVVVRKRPLNAKELERDEEDVVRVDMHDASLVVNEIKVKVDLTQYTERHQFSFDDALHEGVSNDEVYRSTVQPLVATIFKGGKATCFAYGQTGSGKTYTMQPLPIRAAADMFALLADRQFADMSLFVSCFEIYGGKLYDLLNGRKRLEMREDGKRRVCIVGLKEYLVESVDLIQQLIEHSNAARSTGSTGANADSSRSHSIMQFALKKTKADGEPGKQVGKISFIDLAGSERGADTYDNDRQTRLEGAEINKSLLALKECIRALDNVARHVPFRGSKLTEVLRDSFIGDEARTVMIANISPTSSSCEHTLNTLRYADRVKELRKEKGARLPGGVTPGPIHPSGNAYQMPAAPQPVQRSAHPGPDPKHTPFGHPSSRSTSPLRGGRASPPGRRAPSPPSPKPSRGSSPPPLHAASPPPPKLAEVGAAAAQPLHSPGRQGRVSPSRERLGRRTSGDDQPAVVARRLTSEDGARPHYYDDEEDNQLLYARDELMNSILEEEDELIAAHRKQIEDTMTIVRWEMNLLGEVDQPGSAIDSYTEKLAAILEQKANGISELRRRLESFQQKLREEEIMSKTVGQRRAK</sequence>
<dbReference type="AlphaFoldDB" id="A0AAW1PWK8"/>
<dbReference type="InterPro" id="IPR019821">
    <property type="entry name" value="Kinesin_motor_CS"/>
</dbReference>
<dbReference type="InterPro" id="IPR027640">
    <property type="entry name" value="Kinesin-like_fam"/>
</dbReference>
<dbReference type="InterPro" id="IPR027417">
    <property type="entry name" value="P-loop_NTPase"/>
</dbReference>
<dbReference type="CDD" id="cd01367">
    <property type="entry name" value="KISc_KIF2_like"/>
    <property type="match status" value="1"/>
</dbReference>
<evidence type="ECO:0000256" key="12">
    <source>
        <dbReference type="SAM" id="MobiDB-lite"/>
    </source>
</evidence>
<feature type="region of interest" description="Disordered" evidence="12">
    <location>
        <begin position="436"/>
        <end position="587"/>
    </location>
</feature>
<dbReference type="PANTHER" id="PTHR47971:SF8">
    <property type="entry name" value="KINESIN-LIKE PROTEIN"/>
    <property type="match status" value="1"/>
</dbReference>
<feature type="domain" description="Kinesin motor" evidence="13">
    <location>
        <begin position="111"/>
        <end position="434"/>
    </location>
</feature>
<evidence type="ECO:0000313" key="14">
    <source>
        <dbReference type="EMBL" id="KAK9812765.1"/>
    </source>
</evidence>
<keyword evidence="4 9" id="KW-0547">Nucleotide-binding</keyword>
<dbReference type="PRINTS" id="PR00380">
    <property type="entry name" value="KINESINHEAVY"/>
</dbReference>
<dbReference type="SUPFAM" id="SSF52540">
    <property type="entry name" value="P-loop containing nucleoside triphosphate hydrolases"/>
    <property type="match status" value="1"/>
</dbReference>
<organism evidence="14 15">
    <name type="scientific">[Myrmecia] bisecta</name>
    <dbReference type="NCBI Taxonomy" id="41462"/>
    <lineage>
        <taxon>Eukaryota</taxon>
        <taxon>Viridiplantae</taxon>
        <taxon>Chlorophyta</taxon>
        <taxon>core chlorophytes</taxon>
        <taxon>Trebouxiophyceae</taxon>
        <taxon>Trebouxiales</taxon>
        <taxon>Trebouxiaceae</taxon>
        <taxon>Myrmecia</taxon>
    </lineage>
</organism>
<dbReference type="GO" id="GO:0008017">
    <property type="term" value="F:microtubule binding"/>
    <property type="evidence" value="ECO:0007669"/>
    <property type="project" value="InterPro"/>
</dbReference>
<feature type="compositionally biased region" description="Basic and acidic residues" evidence="12">
    <location>
        <begin position="576"/>
        <end position="587"/>
    </location>
</feature>
<evidence type="ECO:0000256" key="1">
    <source>
        <dbReference type="ARBA" id="ARBA00004245"/>
    </source>
</evidence>